<evidence type="ECO:0000313" key="2">
    <source>
        <dbReference type="Proteomes" id="UP001151582"/>
    </source>
</evidence>
<keyword evidence="2" id="KW-1185">Reference proteome</keyword>
<dbReference type="Proteomes" id="UP001151582">
    <property type="component" value="Unassembled WGS sequence"/>
</dbReference>
<sequence length="78" mass="8606">MNRALTEALLNQSARIVCELGNGEIHETLLVDYYPIANDEYDIHVEDLATGNSYGITLANVVQLVLHDGQMMSRSDLG</sequence>
<accession>A0A9W8B3T9</accession>
<dbReference type="AlphaFoldDB" id="A0A9W8B3T9"/>
<comment type="caution">
    <text evidence="1">The sequence shown here is derived from an EMBL/GenBank/DDBJ whole genome shotgun (WGS) entry which is preliminary data.</text>
</comment>
<name>A0A9W8B3T9_9FUNG</name>
<dbReference type="OrthoDB" id="5605356at2759"/>
<protein>
    <submittedName>
        <fullName evidence="1">Uncharacterized protein</fullName>
    </submittedName>
</protein>
<reference evidence="1" key="1">
    <citation type="submission" date="2022-07" db="EMBL/GenBank/DDBJ databases">
        <title>Phylogenomic reconstructions and comparative analyses of Kickxellomycotina fungi.</title>
        <authorList>
            <person name="Reynolds N.K."/>
            <person name="Stajich J.E."/>
            <person name="Barry K."/>
            <person name="Grigoriev I.V."/>
            <person name="Crous P."/>
            <person name="Smith M.E."/>
        </authorList>
    </citation>
    <scope>NUCLEOTIDE SEQUENCE</scope>
    <source>
        <strain evidence="1">RSA 567</strain>
    </source>
</reference>
<evidence type="ECO:0000313" key="1">
    <source>
        <dbReference type="EMBL" id="KAJ1982306.1"/>
    </source>
</evidence>
<dbReference type="EMBL" id="JANBQB010000094">
    <property type="protein sequence ID" value="KAJ1982306.1"/>
    <property type="molecule type" value="Genomic_DNA"/>
</dbReference>
<organism evidence="1 2">
    <name type="scientific">Dimargaris verticillata</name>
    <dbReference type="NCBI Taxonomy" id="2761393"/>
    <lineage>
        <taxon>Eukaryota</taxon>
        <taxon>Fungi</taxon>
        <taxon>Fungi incertae sedis</taxon>
        <taxon>Zoopagomycota</taxon>
        <taxon>Kickxellomycotina</taxon>
        <taxon>Dimargaritomycetes</taxon>
        <taxon>Dimargaritales</taxon>
        <taxon>Dimargaritaceae</taxon>
        <taxon>Dimargaris</taxon>
    </lineage>
</organism>
<gene>
    <name evidence="1" type="ORF">H4R34_001758</name>
</gene>
<proteinExistence type="predicted"/>